<evidence type="ECO:0000313" key="5">
    <source>
        <dbReference type="Proteomes" id="UP001589855"/>
    </source>
</evidence>
<feature type="region of interest" description="Disordered" evidence="1">
    <location>
        <begin position="29"/>
        <end position="79"/>
    </location>
</feature>
<evidence type="ECO:0000256" key="2">
    <source>
        <dbReference type="SAM" id="SignalP"/>
    </source>
</evidence>
<feature type="chain" id="PRO_5045926330" evidence="2">
    <location>
        <begin position="27"/>
        <end position="242"/>
    </location>
</feature>
<dbReference type="RefSeq" id="WP_137645188.1">
    <property type="nucleotide sequence ID" value="NZ_BAABRM010000014.1"/>
</dbReference>
<feature type="domain" description="WxL" evidence="3">
    <location>
        <begin position="32"/>
        <end position="240"/>
    </location>
</feature>
<gene>
    <name evidence="4" type="ORF">ACFFGS_08665</name>
</gene>
<feature type="compositionally biased region" description="Polar residues" evidence="1">
    <location>
        <begin position="29"/>
        <end position="44"/>
    </location>
</feature>
<feature type="compositionally biased region" description="Low complexity" evidence="1">
    <location>
        <begin position="64"/>
        <end position="73"/>
    </location>
</feature>
<accession>A0ABV6K838</accession>
<organism evidence="4 5">
    <name type="scientific">Lactiplantibacillus plajomi</name>
    <dbReference type="NCBI Taxonomy" id="1457217"/>
    <lineage>
        <taxon>Bacteria</taxon>
        <taxon>Bacillati</taxon>
        <taxon>Bacillota</taxon>
        <taxon>Bacilli</taxon>
        <taxon>Lactobacillales</taxon>
        <taxon>Lactobacillaceae</taxon>
        <taxon>Lactiplantibacillus</taxon>
    </lineage>
</organism>
<proteinExistence type="predicted"/>
<dbReference type="Pfam" id="PF13731">
    <property type="entry name" value="WxL"/>
    <property type="match status" value="1"/>
</dbReference>
<keyword evidence="2" id="KW-0732">Signal</keyword>
<evidence type="ECO:0000259" key="3">
    <source>
        <dbReference type="Pfam" id="PF13731"/>
    </source>
</evidence>
<feature type="signal peptide" evidence="2">
    <location>
        <begin position="1"/>
        <end position="26"/>
    </location>
</feature>
<reference evidence="4 5" key="1">
    <citation type="submission" date="2024-09" db="EMBL/GenBank/DDBJ databases">
        <authorList>
            <person name="Sun Q."/>
            <person name="Mori K."/>
        </authorList>
    </citation>
    <scope>NUCLEOTIDE SEQUENCE [LARGE SCALE GENOMIC DNA]</scope>
    <source>
        <strain evidence="4 5">TBRC 4575</strain>
    </source>
</reference>
<dbReference type="Proteomes" id="UP001589855">
    <property type="component" value="Unassembled WGS sequence"/>
</dbReference>
<name>A0ABV6K838_9LACO</name>
<keyword evidence="5" id="KW-1185">Reference proteome</keyword>
<comment type="caution">
    <text evidence="4">The sequence shown here is derived from an EMBL/GenBank/DDBJ whole genome shotgun (WGS) entry which is preliminary data.</text>
</comment>
<protein>
    <submittedName>
        <fullName evidence="4">WxL domain-containing protein</fullName>
    </submittedName>
</protein>
<dbReference type="InterPro" id="IPR027994">
    <property type="entry name" value="WxL_dom"/>
</dbReference>
<dbReference type="EMBL" id="JBHLUK010000068">
    <property type="protein sequence ID" value="MFC0424188.1"/>
    <property type="molecule type" value="Genomic_DNA"/>
</dbReference>
<evidence type="ECO:0000313" key="4">
    <source>
        <dbReference type="EMBL" id="MFC0424188.1"/>
    </source>
</evidence>
<evidence type="ECO:0000256" key="1">
    <source>
        <dbReference type="SAM" id="MobiDB-lite"/>
    </source>
</evidence>
<sequence>MKKVLSSLLMTGTLLLTAAAPLVANAESVPNTTGKTDVTASFTGNTNPVTPVDPDDPNKPVDPDPGTNGSTSGNEGGGQLSLIYAPKTFNFGSHQIDVLNDQSYALDTSDTTIKTSLWGSANNVVLEVSDVRGTNAGWNLTASGSELKSGDDKLVGASITLPGGDVTASGATKTNGAVSVAAKLATTGEAQTVLNAAAGNGAGVTVDQIKPSEIKLNVPANTAKAQTYTGSINWNLSDTPAQ</sequence>